<protein>
    <recommendedName>
        <fullName evidence="3">F-box domain-containing protein</fullName>
    </recommendedName>
</protein>
<proteinExistence type="predicted"/>
<evidence type="ECO:0008006" key="3">
    <source>
        <dbReference type="Google" id="ProtNLM"/>
    </source>
</evidence>
<dbReference type="InterPro" id="IPR036047">
    <property type="entry name" value="F-box-like_dom_sf"/>
</dbReference>
<dbReference type="SUPFAM" id="SSF52047">
    <property type="entry name" value="RNI-like"/>
    <property type="match status" value="1"/>
</dbReference>
<dbReference type="InterPro" id="IPR032675">
    <property type="entry name" value="LRR_dom_sf"/>
</dbReference>
<dbReference type="Proteomes" id="UP001497457">
    <property type="component" value="Chromosome 36b"/>
</dbReference>
<sequence>MDSTAAADEARAAKRARLTPYAAGGDADLISGLDDDVLLRVLGLVPDASDAVRTGALSRRWRGLWARVPALRFASPVSSCGGGAAQRAALVRYAAFVNGVLARRSRSGCAIESLSIVYNTTGSKSDEHSLEQQPIMPAPVNPATVLTCPTVRETEREMQQLMPACVDAAQGWIRNAFRYGVKSFFLDLRLPPNFSGEHSGGGHEILLDGLPSPVTLETMRVALGDARLRVPSTVKFASLVALSLERIEIAAGGAHLLGRLVSSASCPCLQKLCMRMIYLRAFDEEMRLEADVLSELWMEDVHVVRSLKLRTPSLRVFHIYKCSQEMLTISAPRLEELAISFQLYPLRWVEVVNGGLSFVRSLKICLWSHCSCVSCHRDAENDTNILLLKKCSSLTCLDVTLYGGLEAFEEDEDMIKSRVPQLPHITSLTVNVSNWFERHDFGAGIASLLTRFRNLRHLIVHLPIFLSLDYNLREGLDLLCDHQDHWESNEISMAYLQELELTGFTGTECELWFIKAILTSTKSVSRVAISFNKDCCQHQDKMDAFEQMLLGGGMQTSYRDTHRLTCLK</sequence>
<evidence type="ECO:0000313" key="1">
    <source>
        <dbReference type="EMBL" id="CAL5051203.1"/>
    </source>
</evidence>
<accession>A0ABC9E3Y0</accession>
<dbReference type="InterPro" id="IPR055312">
    <property type="entry name" value="FBL15-like"/>
</dbReference>
<dbReference type="Gene3D" id="3.80.10.10">
    <property type="entry name" value="Ribonuclease Inhibitor"/>
    <property type="match status" value="1"/>
</dbReference>
<keyword evidence="2" id="KW-1185">Reference proteome</keyword>
<dbReference type="PANTHER" id="PTHR34709">
    <property type="entry name" value="OS10G0396666 PROTEIN"/>
    <property type="match status" value="1"/>
</dbReference>
<dbReference type="AlphaFoldDB" id="A0ABC9E3Y0"/>
<dbReference type="EMBL" id="OZ075146">
    <property type="protein sequence ID" value="CAL5051203.1"/>
    <property type="molecule type" value="Genomic_DNA"/>
</dbReference>
<gene>
    <name evidence="1" type="ORF">URODEC1_LOCUS91996</name>
</gene>
<evidence type="ECO:0000313" key="2">
    <source>
        <dbReference type="Proteomes" id="UP001497457"/>
    </source>
</evidence>
<dbReference type="PANTHER" id="PTHR34709:SF28">
    <property type="entry name" value="OS08G0272601 PROTEIN"/>
    <property type="match status" value="1"/>
</dbReference>
<dbReference type="SUPFAM" id="SSF81383">
    <property type="entry name" value="F-box domain"/>
    <property type="match status" value="1"/>
</dbReference>
<reference evidence="1" key="1">
    <citation type="submission" date="2024-10" db="EMBL/GenBank/DDBJ databases">
        <authorList>
            <person name="Ryan C."/>
        </authorList>
    </citation>
    <scope>NUCLEOTIDE SEQUENCE [LARGE SCALE GENOMIC DNA]</scope>
</reference>
<organism evidence="1 2">
    <name type="scientific">Urochloa decumbens</name>
    <dbReference type="NCBI Taxonomy" id="240449"/>
    <lineage>
        <taxon>Eukaryota</taxon>
        <taxon>Viridiplantae</taxon>
        <taxon>Streptophyta</taxon>
        <taxon>Embryophyta</taxon>
        <taxon>Tracheophyta</taxon>
        <taxon>Spermatophyta</taxon>
        <taxon>Magnoliopsida</taxon>
        <taxon>Liliopsida</taxon>
        <taxon>Poales</taxon>
        <taxon>Poaceae</taxon>
        <taxon>PACMAD clade</taxon>
        <taxon>Panicoideae</taxon>
        <taxon>Panicodae</taxon>
        <taxon>Paniceae</taxon>
        <taxon>Melinidinae</taxon>
        <taxon>Urochloa</taxon>
    </lineage>
</organism>
<name>A0ABC9E3Y0_9POAL</name>